<gene>
    <name evidence="1" type="ORF">SAMN02787118_1567</name>
</gene>
<dbReference type="Proteomes" id="UP000181942">
    <property type="component" value="Unassembled WGS sequence"/>
</dbReference>
<evidence type="ECO:0000313" key="2">
    <source>
        <dbReference type="Proteomes" id="UP000181942"/>
    </source>
</evidence>
<dbReference type="AlphaFoldDB" id="A0A1I2Y4U7"/>
<dbReference type="RefSeq" id="WP_143138427.1">
    <property type="nucleotide sequence ID" value="NZ_FONR01000056.1"/>
</dbReference>
<evidence type="ECO:0000313" key="1">
    <source>
        <dbReference type="EMBL" id="SFH19371.1"/>
    </source>
</evidence>
<sequence length="178" mass="19668">MTNRVAPSLVEAEVDTFGYLYSDVEIAITGSAEPGRAEVYWETGASGQRPNIFRHNLLRDFVCDDTALRILRGISGADLQAVALLRLGELPLTVVRADPVLDVVDEARSIPSEYSWARIGFPHIRQELWGEVGRRIFHLPYPELSTTVVVGAEVRDAYRSAGLTGWSLEPALVDPDAY</sequence>
<name>A0A1I2Y4U7_9ACTN</name>
<proteinExistence type="predicted"/>
<dbReference type="OrthoDB" id="9997673at2"/>
<organism evidence="1 2">
    <name type="scientific">Streptomyces mirabilis</name>
    <dbReference type="NCBI Taxonomy" id="68239"/>
    <lineage>
        <taxon>Bacteria</taxon>
        <taxon>Bacillati</taxon>
        <taxon>Actinomycetota</taxon>
        <taxon>Actinomycetes</taxon>
        <taxon>Kitasatosporales</taxon>
        <taxon>Streptomycetaceae</taxon>
        <taxon>Streptomyces</taxon>
    </lineage>
</organism>
<protein>
    <submittedName>
        <fullName evidence="1">Uncharacterized protein</fullName>
    </submittedName>
</protein>
<dbReference type="EMBL" id="FONR01000056">
    <property type="protein sequence ID" value="SFH19371.1"/>
    <property type="molecule type" value="Genomic_DNA"/>
</dbReference>
<reference evidence="1 2" key="1">
    <citation type="submission" date="2016-10" db="EMBL/GenBank/DDBJ databases">
        <authorList>
            <person name="de Groot N.N."/>
        </authorList>
    </citation>
    <scope>NUCLEOTIDE SEQUENCE [LARGE SCALE GENOMIC DNA]</scope>
    <source>
        <strain evidence="1 2">OK461</strain>
    </source>
</reference>
<accession>A0A1I2Y4U7</accession>